<comment type="caution">
    <text evidence="9">The sequence shown here is derived from an EMBL/GenBank/DDBJ whole genome shotgun (WGS) entry which is preliminary data.</text>
</comment>
<evidence type="ECO:0000256" key="2">
    <source>
        <dbReference type="ARBA" id="ARBA00012438"/>
    </source>
</evidence>
<dbReference type="Gene3D" id="3.40.50.2300">
    <property type="match status" value="1"/>
</dbReference>
<feature type="modified residue" description="4-aspartylphosphate" evidence="6">
    <location>
        <position position="199"/>
    </location>
</feature>
<dbReference type="GO" id="GO:0005886">
    <property type="term" value="C:plasma membrane"/>
    <property type="evidence" value="ECO:0007669"/>
    <property type="project" value="TreeGrafter"/>
</dbReference>
<evidence type="ECO:0000259" key="7">
    <source>
        <dbReference type="PROSITE" id="PS50109"/>
    </source>
</evidence>
<dbReference type="EMBL" id="JACJPW010000164">
    <property type="protein sequence ID" value="MBD2186085.1"/>
    <property type="molecule type" value="Genomic_DNA"/>
</dbReference>
<dbReference type="InterPro" id="IPR003594">
    <property type="entry name" value="HATPase_dom"/>
</dbReference>
<dbReference type="EC" id="2.7.13.3" evidence="2"/>
<dbReference type="RefSeq" id="WP_190475053.1">
    <property type="nucleotide sequence ID" value="NZ_JACJPW010000164.1"/>
</dbReference>
<gene>
    <name evidence="9" type="ORF">H6G03_34350</name>
</gene>
<feature type="domain" description="Histidine kinase" evidence="7">
    <location>
        <begin position="36"/>
        <end position="104"/>
    </location>
</feature>
<name>A0A926VLF4_9CYAN</name>
<dbReference type="GO" id="GO:0000155">
    <property type="term" value="F:phosphorelay sensor kinase activity"/>
    <property type="evidence" value="ECO:0007669"/>
    <property type="project" value="TreeGrafter"/>
</dbReference>
<sequence>VNFYNTFVLSVGSDRTPASALTKVHTVSITFVRLLTGIGIAPENLRLLFQPFCQLDSDLKWQCEGSGLGLVLTRKLARLHGGDVTVRSTLGQGSEFTLFLPDTEGAVVSGAGVFPVVERALHSPAQPRPQVTDSRHLKRHTRKVASDKMRVLIVEDDRRTASVLQNYLQAIGYHVKHLANGLDFLGEVQTFKPDLILLDLQLPEGPIGLNLLATLRQEPDLQNLPVVILTASESDRELCLAAGANDYFTKPIGIAQIESILMSYLK</sequence>
<keyword evidence="4" id="KW-0418">Kinase</keyword>
<dbReference type="InterPro" id="IPR004358">
    <property type="entry name" value="Sig_transdc_His_kin-like_C"/>
</dbReference>
<dbReference type="Pfam" id="PF02518">
    <property type="entry name" value="HATPase_c"/>
    <property type="match status" value="1"/>
</dbReference>
<dbReference type="InterPro" id="IPR036890">
    <property type="entry name" value="HATPase_C_sf"/>
</dbReference>
<keyword evidence="3" id="KW-0808">Transferase</keyword>
<dbReference type="PANTHER" id="PTHR43047">
    <property type="entry name" value="TWO-COMPONENT HISTIDINE PROTEIN KINASE"/>
    <property type="match status" value="1"/>
</dbReference>
<dbReference type="SUPFAM" id="SSF52172">
    <property type="entry name" value="CheY-like"/>
    <property type="match status" value="1"/>
</dbReference>
<reference evidence="9" key="1">
    <citation type="journal article" date="2015" name="ISME J.">
        <title>Draft Genome Sequence of Streptomyces incarnatus NRRL8089, which Produces the Nucleoside Antibiotic Sinefungin.</title>
        <authorList>
            <person name="Oshima K."/>
            <person name="Hattori M."/>
            <person name="Shimizu H."/>
            <person name="Fukuda K."/>
            <person name="Nemoto M."/>
            <person name="Inagaki K."/>
            <person name="Tamura T."/>
        </authorList>
    </citation>
    <scope>NUCLEOTIDE SEQUENCE</scope>
    <source>
        <strain evidence="9">FACHB-1375</strain>
    </source>
</reference>
<protein>
    <recommendedName>
        <fullName evidence="2">histidine kinase</fullName>
        <ecNumber evidence="2">2.7.13.3</ecNumber>
    </recommendedName>
</protein>
<dbReference type="Gene3D" id="3.30.565.10">
    <property type="entry name" value="Histidine kinase-like ATPase, C-terminal domain"/>
    <property type="match status" value="1"/>
</dbReference>
<reference evidence="9" key="2">
    <citation type="submission" date="2020-08" db="EMBL/GenBank/DDBJ databases">
        <authorList>
            <person name="Chen M."/>
            <person name="Teng W."/>
            <person name="Zhao L."/>
            <person name="Hu C."/>
            <person name="Zhou Y."/>
            <person name="Han B."/>
            <person name="Song L."/>
            <person name="Shu W."/>
        </authorList>
    </citation>
    <scope>NUCLEOTIDE SEQUENCE</scope>
    <source>
        <strain evidence="9">FACHB-1375</strain>
    </source>
</reference>
<dbReference type="PROSITE" id="PS50110">
    <property type="entry name" value="RESPONSE_REGULATORY"/>
    <property type="match status" value="1"/>
</dbReference>
<evidence type="ECO:0000256" key="4">
    <source>
        <dbReference type="ARBA" id="ARBA00022777"/>
    </source>
</evidence>
<dbReference type="Pfam" id="PF00072">
    <property type="entry name" value="Response_reg"/>
    <property type="match status" value="1"/>
</dbReference>
<dbReference type="SUPFAM" id="SSF55874">
    <property type="entry name" value="ATPase domain of HSP90 chaperone/DNA topoisomerase II/histidine kinase"/>
    <property type="match status" value="1"/>
</dbReference>
<feature type="non-terminal residue" evidence="9">
    <location>
        <position position="1"/>
    </location>
</feature>
<dbReference type="Proteomes" id="UP000641646">
    <property type="component" value="Unassembled WGS sequence"/>
</dbReference>
<dbReference type="PANTHER" id="PTHR43047:SF72">
    <property type="entry name" value="OSMOSENSING HISTIDINE PROTEIN KINASE SLN1"/>
    <property type="match status" value="1"/>
</dbReference>
<proteinExistence type="predicted"/>
<evidence type="ECO:0000313" key="9">
    <source>
        <dbReference type="EMBL" id="MBD2186085.1"/>
    </source>
</evidence>
<dbReference type="InterPro" id="IPR011006">
    <property type="entry name" value="CheY-like_superfamily"/>
</dbReference>
<accession>A0A926VLF4</accession>
<keyword evidence="5" id="KW-0902">Two-component regulatory system</keyword>
<feature type="domain" description="Response regulatory" evidence="8">
    <location>
        <begin position="150"/>
        <end position="265"/>
    </location>
</feature>
<evidence type="ECO:0000256" key="5">
    <source>
        <dbReference type="ARBA" id="ARBA00023012"/>
    </source>
</evidence>
<keyword evidence="10" id="KW-1185">Reference proteome</keyword>
<dbReference type="CDD" id="cd17574">
    <property type="entry name" value="REC_OmpR"/>
    <property type="match status" value="1"/>
</dbReference>
<evidence type="ECO:0000256" key="6">
    <source>
        <dbReference type="PROSITE-ProRule" id="PRU00169"/>
    </source>
</evidence>
<evidence type="ECO:0000256" key="3">
    <source>
        <dbReference type="ARBA" id="ARBA00022679"/>
    </source>
</evidence>
<dbReference type="PROSITE" id="PS50109">
    <property type="entry name" value="HIS_KIN"/>
    <property type="match status" value="1"/>
</dbReference>
<dbReference type="SMART" id="SM00448">
    <property type="entry name" value="REC"/>
    <property type="match status" value="1"/>
</dbReference>
<dbReference type="GO" id="GO:0009927">
    <property type="term" value="F:histidine phosphotransfer kinase activity"/>
    <property type="evidence" value="ECO:0007669"/>
    <property type="project" value="TreeGrafter"/>
</dbReference>
<dbReference type="InterPro" id="IPR001789">
    <property type="entry name" value="Sig_transdc_resp-reg_receiver"/>
</dbReference>
<dbReference type="PRINTS" id="PR00344">
    <property type="entry name" value="BCTRLSENSOR"/>
</dbReference>
<evidence type="ECO:0000313" key="10">
    <source>
        <dbReference type="Proteomes" id="UP000641646"/>
    </source>
</evidence>
<evidence type="ECO:0000259" key="8">
    <source>
        <dbReference type="PROSITE" id="PS50110"/>
    </source>
</evidence>
<organism evidence="9 10">
    <name type="scientific">Aerosakkonema funiforme FACHB-1375</name>
    <dbReference type="NCBI Taxonomy" id="2949571"/>
    <lineage>
        <taxon>Bacteria</taxon>
        <taxon>Bacillati</taxon>
        <taxon>Cyanobacteriota</taxon>
        <taxon>Cyanophyceae</taxon>
        <taxon>Oscillatoriophycideae</taxon>
        <taxon>Aerosakkonematales</taxon>
        <taxon>Aerosakkonemataceae</taxon>
        <taxon>Aerosakkonema</taxon>
    </lineage>
</organism>
<comment type="catalytic activity">
    <reaction evidence="1">
        <text>ATP + protein L-histidine = ADP + protein N-phospho-L-histidine.</text>
        <dbReference type="EC" id="2.7.13.3"/>
    </reaction>
</comment>
<keyword evidence="6" id="KW-0597">Phosphoprotein</keyword>
<dbReference type="InterPro" id="IPR005467">
    <property type="entry name" value="His_kinase_dom"/>
</dbReference>
<dbReference type="AlphaFoldDB" id="A0A926VLF4"/>
<evidence type="ECO:0000256" key="1">
    <source>
        <dbReference type="ARBA" id="ARBA00000085"/>
    </source>
</evidence>